<keyword evidence="4" id="KW-0678">Repressor</keyword>
<dbReference type="Pfam" id="PF18665">
    <property type="entry name" value="TetR_C_37"/>
    <property type="match status" value="1"/>
</dbReference>
<comment type="caution">
    <text evidence="11">The sequence shown here is derived from an EMBL/GenBank/DDBJ whole genome shotgun (WGS) entry which is preliminary data.</text>
</comment>
<organism evidence="11 12">
    <name type="scientific">Niastella vici</name>
    <dbReference type="NCBI Taxonomy" id="1703345"/>
    <lineage>
        <taxon>Bacteria</taxon>
        <taxon>Pseudomonadati</taxon>
        <taxon>Bacteroidota</taxon>
        <taxon>Chitinophagia</taxon>
        <taxon>Chitinophagales</taxon>
        <taxon>Chitinophagaceae</taxon>
        <taxon>Niastella</taxon>
    </lineage>
</organism>
<proteinExistence type="predicted"/>
<keyword evidence="12" id="KW-1185">Reference proteome</keyword>
<sequence length="197" mass="22950">MGRKSLEEPRKKEIIKAFYKVAKKEGLEETSIAKIAEVMEINPSLIVHYFRNKQELVYALIEYILDKYMLIYRVENTDKPTLADLKKMIDNLFSKKWNNLFDDGLFYSCYALTFRDKKIKQMYHSIGSTLRSRLASFIESCNKGKILSVKNVEEVADKLFVLVDGSYFYVSVINDKKEYEKIVIRHKAAAYSLLGIS</sequence>
<evidence type="ECO:0000256" key="9">
    <source>
        <dbReference type="PROSITE-ProRule" id="PRU00335"/>
    </source>
</evidence>
<feature type="DNA-binding region" description="H-T-H motif" evidence="9">
    <location>
        <begin position="31"/>
        <end position="50"/>
    </location>
</feature>
<dbReference type="PANTHER" id="PTHR43479">
    <property type="entry name" value="ACREF/ENVCD OPERON REPRESSOR-RELATED"/>
    <property type="match status" value="1"/>
</dbReference>
<dbReference type="GO" id="GO:0003677">
    <property type="term" value="F:DNA binding"/>
    <property type="evidence" value="ECO:0007669"/>
    <property type="project" value="UniProtKB-UniRule"/>
</dbReference>
<dbReference type="OrthoDB" id="7618612at2"/>
<comment type="function">
    <text evidence="1">Represses transcription of the icaADBC operon necessary for biofilm production.</text>
</comment>
<dbReference type="Gene3D" id="1.10.357.10">
    <property type="entry name" value="Tetracycline Repressor, domain 2"/>
    <property type="match status" value="1"/>
</dbReference>
<evidence type="ECO:0000313" key="12">
    <source>
        <dbReference type="Proteomes" id="UP000192796"/>
    </source>
</evidence>
<evidence type="ECO:0000256" key="7">
    <source>
        <dbReference type="ARBA" id="ARBA00023163"/>
    </source>
</evidence>
<evidence type="ECO:0000256" key="3">
    <source>
        <dbReference type="ARBA" id="ARBA00014341"/>
    </source>
</evidence>
<reference evidence="11 12" key="1">
    <citation type="submission" date="2016-03" db="EMBL/GenBank/DDBJ databases">
        <title>Niastella vici sp. nov., isolated from farmland soil.</title>
        <authorList>
            <person name="Chen L."/>
            <person name="Wang D."/>
            <person name="Yang S."/>
            <person name="Wang G."/>
        </authorList>
    </citation>
    <scope>NUCLEOTIDE SEQUENCE [LARGE SCALE GENOMIC DNA]</scope>
    <source>
        <strain evidence="11 12">DJ57</strain>
    </source>
</reference>
<dbReference type="AlphaFoldDB" id="A0A1V9G034"/>
<name>A0A1V9G034_9BACT</name>
<dbReference type="PROSITE" id="PS50977">
    <property type="entry name" value="HTH_TETR_2"/>
    <property type="match status" value="1"/>
</dbReference>
<dbReference type="InterPro" id="IPR050624">
    <property type="entry name" value="HTH-type_Tx_Regulator"/>
</dbReference>
<dbReference type="SUPFAM" id="SSF46689">
    <property type="entry name" value="Homeodomain-like"/>
    <property type="match status" value="1"/>
</dbReference>
<keyword evidence="6 9" id="KW-0238">DNA-binding</keyword>
<evidence type="ECO:0000256" key="2">
    <source>
        <dbReference type="ARBA" id="ARBA00011738"/>
    </source>
</evidence>
<evidence type="ECO:0000259" key="10">
    <source>
        <dbReference type="PROSITE" id="PS50977"/>
    </source>
</evidence>
<evidence type="ECO:0000256" key="8">
    <source>
        <dbReference type="ARBA" id="ARBA00030200"/>
    </source>
</evidence>
<dbReference type="STRING" id="1703345.A3860_23520"/>
<dbReference type="EMBL" id="LVYD01000044">
    <property type="protein sequence ID" value="OQP63940.1"/>
    <property type="molecule type" value="Genomic_DNA"/>
</dbReference>
<keyword evidence="7" id="KW-0804">Transcription</keyword>
<gene>
    <name evidence="11" type="ORF">A3860_23520</name>
</gene>
<dbReference type="PANTHER" id="PTHR43479:SF11">
    <property type="entry name" value="ACREF_ENVCD OPERON REPRESSOR-RELATED"/>
    <property type="match status" value="1"/>
</dbReference>
<comment type="subunit">
    <text evidence="2">Homodimer.</text>
</comment>
<dbReference type="InterPro" id="IPR001647">
    <property type="entry name" value="HTH_TetR"/>
</dbReference>
<dbReference type="Pfam" id="PF00440">
    <property type="entry name" value="TetR_N"/>
    <property type="match status" value="1"/>
</dbReference>
<dbReference type="InterPro" id="IPR009057">
    <property type="entry name" value="Homeodomain-like_sf"/>
</dbReference>
<dbReference type="InterPro" id="IPR041646">
    <property type="entry name" value="IcaR_C"/>
</dbReference>
<dbReference type="RefSeq" id="WP_081147610.1">
    <property type="nucleotide sequence ID" value="NZ_LVYD01000044.1"/>
</dbReference>
<evidence type="ECO:0000256" key="5">
    <source>
        <dbReference type="ARBA" id="ARBA00023015"/>
    </source>
</evidence>
<dbReference type="Proteomes" id="UP000192796">
    <property type="component" value="Unassembled WGS sequence"/>
</dbReference>
<evidence type="ECO:0000313" key="11">
    <source>
        <dbReference type="EMBL" id="OQP63940.1"/>
    </source>
</evidence>
<evidence type="ECO:0000256" key="6">
    <source>
        <dbReference type="ARBA" id="ARBA00023125"/>
    </source>
</evidence>
<evidence type="ECO:0000256" key="4">
    <source>
        <dbReference type="ARBA" id="ARBA00022491"/>
    </source>
</evidence>
<keyword evidence="5" id="KW-0805">Transcription regulation</keyword>
<protein>
    <recommendedName>
        <fullName evidence="3">Biofilm operon icaADBC HTH-type negative transcriptional regulator IcaR</fullName>
    </recommendedName>
    <alternativeName>
        <fullName evidence="8">Intercellular adhesion protein R</fullName>
    </alternativeName>
</protein>
<accession>A0A1V9G034</accession>
<feature type="domain" description="HTH tetR-type" evidence="10">
    <location>
        <begin position="8"/>
        <end position="68"/>
    </location>
</feature>
<evidence type="ECO:0000256" key="1">
    <source>
        <dbReference type="ARBA" id="ARBA00002291"/>
    </source>
</evidence>